<dbReference type="InterPro" id="IPR020846">
    <property type="entry name" value="MFS_dom"/>
</dbReference>
<dbReference type="Proteomes" id="UP000832034">
    <property type="component" value="Chromosome"/>
</dbReference>
<feature type="transmembrane region" description="Helical" evidence="6">
    <location>
        <begin position="250"/>
        <end position="270"/>
    </location>
</feature>
<dbReference type="PROSITE" id="PS50850">
    <property type="entry name" value="MFS"/>
    <property type="match status" value="1"/>
</dbReference>
<dbReference type="CDD" id="cd17324">
    <property type="entry name" value="MFS_NepI_like"/>
    <property type="match status" value="1"/>
</dbReference>
<dbReference type="PANTHER" id="PTHR43124">
    <property type="entry name" value="PURINE EFFLUX PUMP PBUE"/>
    <property type="match status" value="1"/>
</dbReference>
<keyword evidence="3 6" id="KW-0812">Transmembrane</keyword>
<feature type="domain" description="Major facilitator superfamily (MFS) profile" evidence="7">
    <location>
        <begin position="15"/>
        <end position="390"/>
    </location>
</feature>
<dbReference type="EMBL" id="CP091512">
    <property type="protein sequence ID" value="UOO92824.1"/>
    <property type="molecule type" value="Genomic_DNA"/>
</dbReference>
<dbReference type="InterPro" id="IPR011701">
    <property type="entry name" value="MFS"/>
</dbReference>
<feature type="transmembrane region" description="Helical" evidence="6">
    <location>
        <begin position="216"/>
        <end position="238"/>
    </location>
</feature>
<dbReference type="SUPFAM" id="SSF103473">
    <property type="entry name" value="MFS general substrate transporter"/>
    <property type="match status" value="1"/>
</dbReference>
<evidence type="ECO:0000256" key="1">
    <source>
        <dbReference type="ARBA" id="ARBA00004651"/>
    </source>
</evidence>
<evidence type="ECO:0000256" key="2">
    <source>
        <dbReference type="ARBA" id="ARBA00022475"/>
    </source>
</evidence>
<keyword evidence="5 6" id="KW-0472">Membrane</keyword>
<feature type="transmembrane region" description="Helical" evidence="6">
    <location>
        <begin position="169"/>
        <end position="189"/>
    </location>
</feature>
<evidence type="ECO:0000256" key="5">
    <source>
        <dbReference type="ARBA" id="ARBA00023136"/>
    </source>
</evidence>
<feature type="transmembrane region" description="Helical" evidence="6">
    <location>
        <begin position="333"/>
        <end position="354"/>
    </location>
</feature>
<dbReference type="RefSeq" id="WP_026353362.1">
    <property type="nucleotide sequence ID" value="NZ_CP091512.1"/>
</dbReference>
<dbReference type="InterPro" id="IPR036259">
    <property type="entry name" value="MFS_trans_sf"/>
</dbReference>
<dbReference type="Gene3D" id="1.20.1250.20">
    <property type="entry name" value="MFS general substrate transporter like domains"/>
    <property type="match status" value="1"/>
</dbReference>
<feature type="transmembrane region" description="Helical" evidence="6">
    <location>
        <begin position="138"/>
        <end position="157"/>
    </location>
</feature>
<dbReference type="InterPro" id="IPR050189">
    <property type="entry name" value="MFS_Efflux_Transporters"/>
</dbReference>
<protein>
    <submittedName>
        <fullName evidence="8">MFS transporter</fullName>
    </submittedName>
</protein>
<feature type="transmembrane region" description="Helical" evidence="6">
    <location>
        <begin position="12"/>
        <end position="35"/>
    </location>
</feature>
<reference evidence="8" key="2">
    <citation type="journal article" date="2022" name="Res Sq">
        <title>Evolution of multicellular longitudinally dividing oral cavity symbionts (Neisseriaceae).</title>
        <authorList>
            <person name="Nyongesa S."/>
            <person name="Weber P."/>
            <person name="Bernet E."/>
            <person name="Pullido F."/>
            <person name="Nieckarz M."/>
            <person name="Delaby M."/>
            <person name="Nieves C."/>
            <person name="Viehboeck T."/>
            <person name="Krause N."/>
            <person name="Rivera-Millot A."/>
            <person name="Nakamura A."/>
            <person name="Vischer N."/>
            <person name="VanNieuwenhze M."/>
            <person name="Brun Y."/>
            <person name="Cava F."/>
            <person name="Bulgheresi S."/>
            <person name="Veyrier F."/>
        </authorList>
    </citation>
    <scope>NUCLEOTIDE SEQUENCE</scope>
    <source>
        <strain evidence="8">SAG 1488-6</strain>
    </source>
</reference>
<organism evidence="8 9">
    <name type="scientific">Vitreoscilla stercoraria</name>
    <dbReference type="NCBI Taxonomy" id="61"/>
    <lineage>
        <taxon>Bacteria</taxon>
        <taxon>Pseudomonadati</taxon>
        <taxon>Pseudomonadota</taxon>
        <taxon>Betaproteobacteria</taxon>
        <taxon>Neisseriales</taxon>
        <taxon>Neisseriaceae</taxon>
        <taxon>Vitreoscilla</taxon>
    </lineage>
</organism>
<feature type="transmembrane region" description="Helical" evidence="6">
    <location>
        <begin position="302"/>
        <end position="321"/>
    </location>
</feature>
<evidence type="ECO:0000313" key="8">
    <source>
        <dbReference type="EMBL" id="UOO92824.1"/>
    </source>
</evidence>
<name>A0ABY4EC73_VITST</name>
<feature type="transmembrane region" description="Helical" evidence="6">
    <location>
        <begin position="277"/>
        <end position="296"/>
    </location>
</feature>
<evidence type="ECO:0000256" key="3">
    <source>
        <dbReference type="ARBA" id="ARBA00022692"/>
    </source>
</evidence>
<dbReference type="PANTHER" id="PTHR43124:SF3">
    <property type="entry name" value="CHLORAMPHENICOL EFFLUX PUMP RV0191"/>
    <property type="match status" value="1"/>
</dbReference>
<feature type="transmembrane region" description="Helical" evidence="6">
    <location>
        <begin position="81"/>
        <end position="100"/>
    </location>
</feature>
<keyword evidence="9" id="KW-1185">Reference proteome</keyword>
<evidence type="ECO:0000256" key="4">
    <source>
        <dbReference type="ARBA" id="ARBA00022989"/>
    </source>
</evidence>
<keyword evidence="2" id="KW-1003">Cell membrane</keyword>
<evidence type="ECO:0000256" key="6">
    <source>
        <dbReference type="SAM" id="Phobius"/>
    </source>
</evidence>
<feature type="transmembrane region" description="Helical" evidence="6">
    <location>
        <begin position="106"/>
        <end position="126"/>
    </location>
</feature>
<gene>
    <name evidence="8" type="ORF">LVJ81_01895</name>
</gene>
<evidence type="ECO:0000313" key="9">
    <source>
        <dbReference type="Proteomes" id="UP000832034"/>
    </source>
</evidence>
<evidence type="ECO:0000259" key="7">
    <source>
        <dbReference type="PROSITE" id="PS50850"/>
    </source>
</evidence>
<reference evidence="8" key="1">
    <citation type="submission" date="2021-12" db="EMBL/GenBank/DDBJ databases">
        <authorList>
            <person name="Veyrier F.J."/>
        </authorList>
    </citation>
    <scope>NUCLEOTIDE SEQUENCE</scope>
    <source>
        <strain evidence="8">SAG 1488-6</strain>
    </source>
</reference>
<feature type="transmembrane region" description="Helical" evidence="6">
    <location>
        <begin position="366"/>
        <end position="386"/>
    </location>
</feature>
<dbReference type="Pfam" id="PF07690">
    <property type="entry name" value="MFS_1"/>
    <property type="match status" value="1"/>
</dbReference>
<sequence>METHDPPKSSPLWKVVFVLILGTFAMGNAKFSIIPLVPTIAADLQISNQAVLDSVFAYFWGGFAGAPILALLFRNWNKPKILALLSLWCFLGNILSSFAHNAETLYWLRWFSSIPHAAFMAFATLLICEIAPPQKRGLYLGIILLGISLSTLFVVPFNTLIGMQHGWEISFRFVALLDLLIFILVLDLLPKNLNPTISTTIAQQLSGLKNPQVWQLYVLGLCIITCATAAWSFGIATINHASPLNMPFKVTLLGILGLGFIIGQIIGGLAADKNVHAAIGINTAYTLLVLICLIASLPNYHIGIMAIFLLSISFATINIMMQIRLLDFPSTSLYLIMCCFNACIQLGNFLGSWLSEVAQHSHQSTQTMMVYTLPLSLLALFIWWYLDHQRIKKPQSKFPSS</sequence>
<accession>A0ABY4EC73</accession>
<proteinExistence type="predicted"/>
<feature type="transmembrane region" description="Helical" evidence="6">
    <location>
        <begin position="55"/>
        <end position="74"/>
    </location>
</feature>
<keyword evidence="4 6" id="KW-1133">Transmembrane helix</keyword>
<comment type="subcellular location">
    <subcellularLocation>
        <location evidence="1">Cell membrane</location>
        <topology evidence="1">Multi-pass membrane protein</topology>
    </subcellularLocation>
</comment>